<evidence type="ECO:0000259" key="4">
    <source>
        <dbReference type="Pfam" id="PF00535"/>
    </source>
</evidence>
<protein>
    <submittedName>
        <fullName evidence="5">Tetratricopeptide repeat protein</fullName>
    </submittedName>
</protein>
<keyword evidence="6" id="KW-1185">Reference proteome</keyword>
<dbReference type="Proteomes" id="UP001596002">
    <property type="component" value="Unassembled WGS sequence"/>
</dbReference>
<dbReference type="InterPro" id="IPR011990">
    <property type="entry name" value="TPR-like_helical_dom_sf"/>
</dbReference>
<reference evidence="6" key="1">
    <citation type="journal article" date="2019" name="Int. J. Syst. Evol. Microbiol.">
        <title>The Global Catalogue of Microorganisms (GCM) 10K type strain sequencing project: providing services to taxonomists for standard genome sequencing and annotation.</title>
        <authorList>
            <consortium name="The Broad Institute Genomics Platform"/>
            <consortium name="The Broad Institute Genome Sequencing Center for Infectious Disease"/>
            <person name="Wu L."/>
            <person name="Ma J."/>
        </authorList>
    </citation>
    <scope>NUCLEOTIDE SEQUENCE [LARGE SCALE GENOMIC DNA]</scope>
    <source>
        <strain evidence="6">WYCCWR 12678</strain>
    </source>
</reference>
<dbReference type="Gene3D" id="1.25.40.10">
    <property type="entry name" value="Tetratricopeptide repeat domain"/>
    <property type="match status" value="2"/>
</dbReference>
<dbReference type="InterPro" id="IPR013105">
    <property type="entry name" value="TPR_2"/>
</dbReference>
<sequence>MNCQLSLVSLIEKPIDNDSLSMFLEQYRPLVDEVITVSFTSELSLSDALNRGLEQASGIWILRLDPDEEIADEEKYKIQMLVNRMDQESFHVPCTRHQADPYDVPFELRLFRNRDHYRYQGSTVVRLPLELEKMATLTDLKLIRKEEQEPNTPPLILEGLKRESDSMSTDPFYSFHLSAWLAKSGAMEEAESIWRQLILRSQLPKRYDALVYKWRSRHLHEKGQQAEALDCLAEGLKKHSRYIDLHFLKAKILFRKAEYEAAREIFGHCIRMNSQPGEYAEEPGIGDYQAWFALANVSEETGDIQEAIRHYEKAYEANRRFTKPLYRIAHLVHRHRGGHEIQDVLEKWLSPNNGEHLQLLGDIFYAEGLYRKAQEYSEKACHQFPQRDETIFLLANCHLMNGDPENAVFYLTKIPEQSSLYLSALRRACQASWTLEDWLQAEEYLVRMEKRDPSESAALYRSIHQVLSGGNGELPAWSLPNYQPMEHASEIVTCFLFLKKDQLVDRLVPLLEQHSRFYSSVGKLFYLHKRFGLADHFLTLALKHHGASEELVALLAESKREQKRDHEAATLLQSCLGKTVFSAPNYLHYSAILIEWAREAAALGKRRYPADEKMKDFYNRVKELPH</sequence>
<keyword evidence="2 3" id="KW-0802">TPR repeat</keyword>
<evidence type="ECO:0000313" key="6">
    <source>
        <dbReference type="Proteomes" id="UP001596002"/>
    </source>
</evidence>
<gene>
    <name evidence="5" type="ORF">ACFO8Q_07845</name>
</gene>
<feature type="repeat" description="TPR" evidence="3">
    <location>
        <begin position="288"/>
        <end position="321"/>
    </location>
</feature>
<dbReference type="PANTHER" id="PTHR12558">
    <property type="entry name" value="CELL DIVISION CYCLE 16,23,27"/>
    <property type="match status" value="1"/>
</dbReference>
<organism evidence="5 6">
    <name type="scientific">Effusibacillus consociatus</name>
    <dbReference type="NCBI Taxonomy" id="1117041"/>
    <lineage>
        <taxon>Bacteria</taxon>
        <taxon>Bacillati</taxon>
        <taxon>Bacillota</taxon>
        <taxon>Bacilli</taxon>
        <taxon>Bacillales</taxon>
        <taxon>Alicyclobacillaceae</taxon>
        <taxon>Effusibacillus</taxon>
    </lineage>
</organism>
<evidence type="ECO:0000256" key="2">
    <source>
        <dbReference type="ARBA" id="ARBA00022803"/>
    </source>
</evidence>
<dbReference type="InterPro" id="IPR019734">
    <property type="entry name" value="TPR_rpt"/>
</dbReference>
<comment type="caution">
    <text evidence="5">The sequence shown here is derived from an EMBL/GenBank/DDBJ whole genome shotgun (WGS) entry which is preliminary data.</text>
</comment>
<dbReference type="EMBL" id="JBHSHC010000052">
    <property type="protein sequence ID" value="MFC4767273.1"/>
    <property type="molecule type" value="Genomic_DNA"/>
</dbReference>
<evidence type="ECO:0000313" key="5">
    <source>
        <dbReference type="EMBL" id="MFC4767273.1"/>
    </source>
</evidence>
<dbReference type="RefSeq" id="WP_380025193.1">
    <property type="nucleotide sequence ID" value="NZ_JBHSHC010000052.1"/>
</dbReference>
<dbReference type="Pfam" id="PF00535">
    <property type="entry name" value="Glycos_transf_2"/>
    <property type="match status" value="1"/>
</dbReference>
<dbReference type="Pfam" id="PF13181">
    <property type="entry name" value="TPR_8"/>
    <property type="match status" value="1"/>
</dbReference>
<keyword evidence="1" id="KW-0677">Repeat</keyword>
<dbReference type="InterPro" id="IPR001173">
    <property type="entry name" value="Glyco_trans_2-like"/>
</dbReference>
<dbReference type="Pfam" id="PF12895">
    <property type="entry name" value="ANAPC3"/>
    <property type="match status" value="1"/>
</dbReference>
<name>A0ABV9PZX1_9BACL</name>
<feature type="domain" description="Glycosyltransferase 2-like" evidence="4">
    <location>
        <begin position="20"/>
        <end position="103"/>
    </location>
</feature>
<dbReference type="PROSITE" id="PS50005">
    <property type="entry name" value="TPR"/>
    <property type="match status" value="1"/>
</dbReference>
<accession>A0ABV9PZX1</accession>
<evidence type="ECO:0000256" key="3">
    <source>
        <dbReference type="PROSITE-ProRule" id="PRU00339"/>
    </source>
</evidence>
<proteinExistence type="predicted"/>
<dbReference type="Pfam" id="PF07719">
    <property type="entry name" value="TPR_2"/>
    <property type="match status" value="1"/>
</dbReference>
<dbReference type="SUPFAM" id="SSF53448">
    <property type="entry name" value="Nucleotide-diphospho-sugar transferases"/>
    <property type="match status" value="1"/>
</dbReference>
<dbReference type="SUPFAM" id="SSF81901">
    <property type="entry name" value="HCP-like"/>
    <property type="match status" value="1"/>
</dbReference>
<dbReference type="PANTHER" id="PTHR12558:SF13">
    <property type="entry name" value="CELL DIVISION CYCLE PROTEIN 27 HOMOLOG"/>
    <property type="match status" value="1"/>
</dbReference>
<evidence type="ECO:0000256" key="1">
    <source>
        <dbReference type="ARBA" id="ARBA00022737"/>
    </source>
</evidence>
<dbReference type="SMART" id="SM00028">
    <property type="entry name" value="TPR"/>
    <property type="match status" value="5"/>
</dbReference>
<dbReference type="InterPro" id="IPR029044">
    <property type="entry name" value="Nucleotide-diphossugar_trans"/>
</dbReference>